<keyword evidence="15" id="KW-1185">Reference proteome</keyword>
<name>A0A1G8D9A6_9BACI</name>
<comment type="cofactor">
    <cofactor evidence="1 10">
        <name>Mg(2+)</name>
        <dbReference type="ChEBI" id="CHEBI:18420"/>
    </cofactor>
</comment>
<evidence type="ECO:0000256" key="2">
    <source>
        <dbReference type="ARBA" id="ARBA00003213"/>
    </source>
</evidence>
<dbReference type="NCBIfam" id="TIGR00174">
    <property type="entry name" value="miaA"/>
    <property type="match status" value="1"/>
</dbReference>
<evidence type="ECO:0000256" key="10">
    <source>
        <dbReference type="HAMAP-Rule" id="MF_00185"/>
    </source>
</evidence>
<keyword evidence="4 10" id="KW-0808">Transferase</keyword>
<dbReference type="RefSeq" id="WP_139185890.1">
    <property type="nucleotide sequence ID" value="NZ_FNDU01000001.1"/>
</dbReference>
<keyword evidence="8 10" id="KW-0460">Magnesium</keyword>
<dbReference type="GO" id="GO:0052381">
    <property type="term" value="F:tRNA dimethylallyltransferase activity"/>
    <property type="evidence" value="ECO:0007669"/>
    <property type="project" value="UniProtKB-UniRule"/>
</dbReference>
<reference evidence="14 15" key="1">
    <citation type="submission" date="2016-10" db="EMBL/GenBank/DDBJ databases">
        <authorList>
            <person name="de Groot N.N."/>
        </authorList>
    </citation>
    <scope>NUCLEOTIDE SEQUENCE [LARGE SCALE GENOMIC DNA]</scope>
    <source>
        <strain evidence="15">P4B,CCM 7963,CECT 7998,DSM 25260,IBRC-M 10614,KCTC 13821</strain>
    </source>
</reference>
<evidence type="ECO:0000313" key="15">
    <source>
        <dbReference type="Proteomes" id="UP000199017"/>
    </source>
</evidence>
<dbReference type="GO" id="GO:0006400">
    <property type="term" value="P:tRNA modification"/>
    <property type="evidence" value="ECO:0007669"/>
    <property type="project" value="TreeGrafter"/>
</dbReference>
<dbReference type="InterPro" id="IPR039657">
    <property type="entry name" value="Dimethylallyltransferase"/>
</dbReference>
<dbReference type="EMBL" id="FNDU01000001">
    <property type="protein sequence ID" value="SDH54124.1"/>
    <property type="molecule type" value="Genomic_DNA"/>
</dbReference>
<dbReference type="Gene3D" id="1.10.20.140">
    <property type="match status" value="1"/>
</dbReference>
<dbReference type="InterPro" id="IPR018022">
    <property type="entry name" value="IPT"/>
</dbReference>
<evidence type="ECO:0000256" key="9">
    <source>
        <dbReference type="ARBA" id="ARBA00049563"/>
    </source>
</evidence>
<evidence type="ECO:0000256" key="4">
    <source>
        <dbReference type="ARBA" id="ARBA00022679"/>
    </source>
</evidence>
<dbReference type="GO" id="GO:0005524">
    <property type="term" value="F:ATP binding"/>
    <property type="evidence" value="ECO:0007669"/>
    <property type="project" value="UniProtKB-UniRule"/>
</dbReference>
<feature type="site" description="Interaction with substrate tRNA" evidence="10">
    <location>
        <position position="102"/>
    </location>
</feature>
<protein>
    <recommendedName>
        <fullName evidence="10">tRNA dimethylallyltransferase</fullName>
        <ecNumber evidence="10">2.5.1.75</ecNumber>
    </recommendedName>
    <alternativeName>
        <fullName evidence="10">Dimethylallyl diphosphate:tRNA dimethylallyltransferase</fullName>
        <shortName evidence="10">DMAPP:tRNA dimethylallyltransferase</shortName>
        <shortName evidence="10">DMATase</shortName>
    </alternativeName>
    <alternativeName>
        <fullName evidence="10">Isopentenyl-diphosphate:tRNA isopentenyltransferase</fullName>
        <shortName evidence="10">IPP transferase</shortName>
        <shortName evidence="10">IPPT</shortName>
        <shortName evidence="10">IPTase</shortName>
    </alternativeName>
</protein>
<proteinExistence type="inferred from homology"/>
<evidence type="ECO:0000256" key="12">
    <source>
        <dbReference type="RuleBase" id="RU003784"/>
    </source>
</evidence>
<dbReference type="Gene3D" id="3.40.50.300">
    <property type="entry name" value="P-loop containing nucleotide triphosphate hydrolases"/>
    <property type="match status" value="1"/>
</dbReference>
<keyword evidence="7 10" id="KW-0067">ATP-binding</keyword>
<keyword evidence="5 10" id="KW-0819">tRNA processing</keyword>
<evidence type="ECO:0000256" key="11">
    <source>
        <dbReference type="RuleBase" id="RU003783"/>
    </source>
</evidence>
<dbReference type="Proteomes" id="UP000199017">
    <property type="component" value="Unassembled WGS sequence"/>
</dbReference>
<dbReference type="SUPFAM" id="SSF52540">
    <property type="entry name" value="P-loop containing nucleoside triphosphate hydrolases"/>
    <property type="match status" value="2"/>
</dbReference>
<evidence type="ECO:0000256" key="1">
    <source>
        <dbReference type="ARBA" id="ARBA00001946"/>
    </source>
</evidence>
<dbReference type="InterPro" id="IPR027417">
    <property type="entry name" value="P-loop_NTPase"/>
</dbReference>
<dbReference type="HAMAP" id="MF_00185">
    <property type="entry name" value="IPP_trans"/>
    <property type="match status" value="1"/>
</dbReference>
<evidence type="ECO:0000256" key="8">
    <source>
        <dbReference type="ARBA" id="ARBA00022842"/>
    </source>
</evidence>
<keyword evidence="6 10" id="KW-0547">Nucleotide-binding</keyword>
<dbReference type="STRING" id="930129.SAMN05216352_101596"/>
<feature type="binding site" evidence="10">
    <location>
        <begin position="11"/>
        <end position="18"/>
    </location>
    <ligand>
        <name>ATP</name>
        <dbReference type="ChEBI" id="CHEBI:30616"/>
    </ligand>
</feature>
<comment type="catalytic activity">
    <reaction evidence="9 10 11">
        <text>adenosine(37) in tRNA + dimethylallyl diphosphate = N(6)-dimethylallyladenosine(37) in tRNA + diphosphate</text>
        <dbReference type="Rhea" id="RHEA:26482"/>
        <dbReference type="Rhea" id="RHEA-COMP:10162"/>
        <dbReference type="Rhea" id="RHEA-COMP:10375"/>
        <dbReference type="ChEBI" id="CHEBI:33019"/>
        <dbReference type="ChEBI" id="CHEBI:57623"/>
        <dbReference type="ChEBI" id="CHEBI:74411"/>
        <dbReference type="ChEBI" id="CHEBI:74415"/>
        <dbReference type="EC" id="2.5.1.75"/>
    </reaction>
</comment>
<dbReference type="OrthoDB" id="9776390at2"/>
<dbReference type="EC" id="2.5.1.75" evidence="10"/>
<evidence type="ECO:0000256" key="13">
    <source>
        <dbReference type="RuleBase" id="RU003785"/>
    </source>
</evidence>
<dbReference type="AlphaFoldDB" id="A0A1G8D9A6"/>
<evidence type="ECO:0000256" key="3">
    <source>
        <dbReference type="ARBA" id="ARBA00005842"/>
    </source>
</evidence>
<evidence type="ECO:0000256" key="7">
    <source>
        <dbReference type="ARBA" id="ARBA00022840"/>
    </source>
</evidence>
<sequence>MNKEKLVVIVGPTAVGKSEAGLELASHFQGEIISGDSMQIYKGLDIGTAKVSIEEQQSIPHHLIDKKDPSESYSAASFKQDAAQLITHINQKNKLPIVVGGTGFYIRSLTRGLDFHESPSDPSFREEMDTFKEQYGARALHRKLEQVDPVSARSIHHNNIKKVIRALEIHHLTGQKRKDFSNQDRYESPYHLVMTGLTMDRHALYKRINLRVDHMVEKGIINEAKWLYDNYSEDCQAAQAIGYKEFYPYFKGEYTLEDAIDLLKKNTRRYAKRQLTWFRNKERVEWFDITKENKQEKIKEMISYVEGKMY</sequence>
<gene>
    <name evidence="10" type="primary">miaA</name>
    <name evidence="14" type="ORF">SAMN05216352_101596</name>
</gene>
<comment type="caution">
    <text evidence="10">Lacks conserved residue(s) required for the propagation of feature annotation.</text>
</comment>
<accession>A0A1G8D9A6</accession>
<feature type="site" description="Interaction with substrate tRNA" evidence="10">
    <location>
        <position position="125"/>
    </location>
</feature>
<dbReference type="PANTHER" id="PTHR11088">
    <property type="entry name" value="TRNA DIMETHYLALLYLTRANSFERASE"/>
    <property type="match status" value="1"/>
</dbReference>
<dbReference type="Pfam" id="PF01715">
    <property type="entry name" value="IPPT"/>
    <property type="match status" value="1"/>
</dbReference>
<evidence type="ECO:0000256" key="5">
    <source>
        <dbReference type="ARBA" id="ARBA00022694"/>
    </source>
</evidence>
<evidence type="ECO:0000256" key="6">
    <source>
        <dbReference type="ARBA" id="ARBA00022741"/>
    </source>
</evidence>
<comment type="subunit">
    <text evidence="10">Monomer.</text>
</comment>
<comment type="function">
    <text evidence="2 10 12">Catalyzes the transfer of a dimethylallyl group onto the adenine at position 37 in tRNAs that read codons beginning with uridine, leading to the formation of N6-(dimethylallyl)adenosine (i(6)A).</text>
</comment>
<comment type="similarity">
    <text evidence="3 10 13">Belongs to the IPP transferase family.</text>
</comment>
<organism evidence="14 15">
    <name type="scientific">Alteribacillus bidgolensis</name>
    <dbReference type="NCBI Taxonomy" id="930129"/>
    <lineage>
        <taxon>Bacteria</taxon>
        <taxon>Bacillati</taxon>
        <taxon>Bacillota</taxon>
        <taxon>Bacilli</taxon>
        <taxon>Bacillales</taxon>
        <taxon>Bacillaceae</taxon>
        <taxon>Alteribacillus</taxon>
    </lineage>
</organism>
<feature type="region of interest" description="Interaction with substrate tRNA" evidence="10">
    <location>
        <begin position="36"/>
        <end position="39"/>
    </location>
</feature>
<feature type="binding site" evidence="10">
    <location>
        <begin position="13"/>
        <end position="18"/>
    </location>
    <ligand>
        <name>substrate</name>
    </ligand>
</feature>
<evidence type="ECO:0000313" key="14">
    <source>
        <dbReference type="EMBL" id="SDH54124.1"/>
    </source>
</evidence>
<dbReference type="PANTHER" id="PTHR11088:SF60">
    <property type="entry name" value="TRNA DIMETHYLALLYLTRANSFERASE"/>
    <property type="match status" value="1"/>
</dbReference>